<keyword evidence="1" id="KW-1133">Transmembrane helix</keyword>
<evidence type="ECO:0000313" key="3">
    <source>
        <dbReference type="EMBL" id="AKK73397.1"/>
    </source>
</evidence>
<dbReference type="InterPro" id="IPR036890">
    <property type="entry name" value="HATPase_C_sf"/>
</dbReference>
<dbReference type="PATRIC" id="fig|1324352.5.peg.2698"/>
<dbReference type="Pfam" id="PF06580">
    <property type="entry name" value="His_kinase"/>
    <property type="match status" value="1"/>
</dbReference>
<sequence>MYRYLSYFGLVIALFTLMYCKKSQKTENNESPLAEPIKKLSEAKLSPQNKDSLLAAWRSFERNEQVQRDTVLSTRVNYGLARMHAMLGKDSVEYYIEKALTLIESTKDNLPDKALVYNGMGNILMANGKEHQAAFYYNKAAAIIRSDAGLKLSAEAKTSMLLSAAQSNRYLYDYGLAKEMNLAALKLVDSLPEGHVNRQRALVQIIHILALQKMPGDSIKVYLEKLETLHKKNPEAYQKKYYYNSKINFFENSGKNDSLLHYQKLMKIEEEKIFERDKAPSVVNNMFLAHANIGAIFIEMKKGDSARAALAEANKVLSAYKDKIDTSNVIIYRTDLAKLYDLKGDYKKAAKELDTIRSLQQQYFQNKNTRAIAEMNALYQIQAKDKSIRMLNEDIQINQLELQQNRLWLIVVVLIVVLLLGLICFLYYYYQQRRKSQERERLLLQQQLLRTQMEPHFIFNTLAAVQSFVRLDQKDAAIQYLNRFSRLLRSSLELSRQQYVPLDEEIETLDNYLRLQQMRYDHGFSYELQYPEEQDLGAIMVPPMLVQPYVENAIVHGINIDSDKALISVVFELQKDILVIRIADTGKLQKVSKTSHRSLSGAISNERILLLGKKASVETSVSEAGGRCVTLHIPVVFEK</sequence>
<dbReference type="STRING" id="1324352.OK18_12970"/>
<dbReference type="PANTHER" id="PTHR34220">
    <property type="entry name" value="SENSOR HISTIDINE KINASE YPDA"/>
    <property type="match status" value="1"/>
</dbReference>
<dbReference type="SMART" id="SM00028">
    <property type="entry name" value="TPR"/>
    <property type="match status" value="3"/>
</dbReference>
<keyword evidence="1" id="KW-0472">Membrane</keyword>
<dbReference type="RefSeq" id="WP_053328248.1">
    <property type="nucleotide sequence ID" value="NZ_CP009928.1"/>
</dbReference>
<dbReference type="InterPro" id="IPR050640">
    <property type="entry name" value="Bact_2-comp_sensor_kinase"/>
</dbReference>
<dbReference type="KEGG" id="cgn:OK18_12970"/>
<dbReference type="InterPro" id="IPR019734">
    <property type="entry name" value="TPR_rpt"/>
</dbReference>
<dbReference type="Proteomes" id="UP000035213">
    <property type="component" value="Chromosome"/>
</dbReference>
<keyword evidence="1" id="KW-0812">Transmembrane</keyword>
<dbReference type="PANTHER" id="PTHR34220:SF9">
    <property type="entry name" value="SIGNAL TRANSDUCTION HISTIDINE KINASE INTERNAL REGION DOMAIN-CONTAINING PROTEIN"/>
    <property type="match status" value="1"/>
</dbReference>
<dbReference type="AlphaFoldDB" id="A0A0G3M8L5"/>
<organism evidence="3 4">
    <name type="scientific">Chryseobacterium gallinarum</name>
    <dbReference type="NCBI Taxonomy" id="1324352"/>
    <lineage>
        <taxon>Bacteria</taxon>
        <taxon>Pseudomonadati</taxon>
        <taxon>Bacteroidota</taxon>
        <taxon>Flavobacteriia</taxon>
        <taxon>Flavobacteriales</taxon>
        <taxon>Weeksellaceae</taxon>
        <taxon>Chryseobacterium group</taxon>
        <taxon>Chryseobacterium</taxon>
    </lineage>
</organism>
<accession>A0A0G3M8L5</accession>
<gene>
    <name evidence="3" type="ORF">OK18_12970</name>
</gene>
<dbReference type="Gene3D" id="3.30.565.10">
    <property type="entry name" value="Histidine kinase-like ATPase, C-terminal domain"/>
    <property type="match status" value="1"/>
</dbReference>
<evidence type="ECO:0000256" key="1">
    <source>
        <dbReference type="SAM" id="Phobius"/>
    </source>
</evidence>
<evidence type="ECO:0000313" key="4">
    <source>
        <dbReference type="Proteomes" id="UP000035213"/>
    </source>
</evidence>
<proteinExistence type="predicted"/>
<dbReference type="InterPro" id="IPR010559">
    <property type="entry name" value="Sig_transdc_His_kin_internal"/>
</dbReference>
<protein>
    <submittedName>
        <fullName evidence="3">Regulator of cell autolysis</fullName>
    </submittedName>
</protein>
<feature type="domain" description="Signal transduction histidine kinase internal region" evidence="2">
    <location>
        <begin position="445"/>
        <end position="522"/>
    </location>
</feature>
<dbReference type="OrthoDB" id="6190788at2"/>
<dbReference type="InterPro" id="IPR011990">
    <property type="entry name" value="TPR-like_helical_dom_sf"/>
</dbReference>
<dbReference type="EMBL" id="CP009928">
    <property type="protein sequence ID" value="AKK73397.1"/>
    <property type="molecule type" value="Genomic_DNA"/>
</dbReference>
<evidence type="ECO:0000259" key="2">
    <source>
        <dbReference type="Pfam" id="PF06580"/>
    </source>
</evidence>
<dbReference type="Gene3D" id="1.25.40.10">
    <property type="entry name" value="Tetratricopeptide repeat domain"/>
    <property type="match status" value="1"/>
</dbReference>
<reference evidence="3 4" key="1">
    <citation type="submission" date="2014-11" db="EMBL/GenBank/DDBJ databases">
        <authorList>
            <person name="Park G.-S."/>
            <person name="Hong S.-J."/>
            <person name="Jung B.K."/>
            <person name="Khan A.R."/>
            <person name="Kwak Y."/>
            <person name="Shin J.-H."/>
        </authorList>
    </citation>
    <scope>NUCLEOTIDE SEQUENCE [LARGE SCALE GENOMIC DNA]</scope>
    <source>
        <strain evidence="3 4">DSM 27622</strain>
    </source>
</reference>
<dbReference type="SUPFAM" id="SSF48452">
    <property type="entry name" value="TPR-like"/>
    <property type="match status" value="2"/>
</dbReference>
<name>A0A0G3M8L5_CHRGL</name>
<dbReference type="GO" id="GO:0016020">
    <property type="term" value="C:membrane"/>
    <property type="evidence" value="ECO:0007669"/>
    <property type="project" value="InterPro"/>
</dbReference>
<dbReference type="GO" id="GO:0000155">
    <property type="term" value="F:phosphorelay sensor kinase activity"/>
    <property type="evidence" value="ECO:0007669"/>
    <property type="project" value="InterPro"/>
</dbReference>
<dbReference type="SUPFAM" id="SSF55874">
    <property type="entry name" value="ATPase domain of HSP90 chaperone/DNA topoisomerase II/histidine kinase"/>
    <property type="match status" value="1"/>
</dbReference>
<feature type="transmembrane region" description="Helical" evidence="1">
    <location>
        <begin position="407"/>
        <end position="430"/>
    </location>
</feature>